<keyword evidence="3" id="KW-1185">Reference proteome</keyword>
<dbReference type="OrthoDB" id="3513892at2759"/>
<feature type="domain" description="2EXR" evidence="1">
    <location>
        <begin position="93"/>
        <end position="196"/>
    </location>
</feature>
<dbReference type="Pfam" id="PF20150">
    <property type="entry name" value="2EXR"/>
    <property type="match status" value="2"/>
</dbReference>
<dbReference type="EMBL" id="KQ947423">
    <property type="protein sequence ID" value="KUJ12923.1"/>
    <property type="molecule type" value="Genomic_DNA"/>
</dbReference>
<feature type="domain" description="2EXR" evidence="1">
    <location>
        <begin position="6"/>
        <end position="43"/>
    </location>
</feature>
<evidence type="ECO:0000313" key="2">
    <source>
        <dbReference type="EMBL" id="KUJ12923.1"/>
    </source>
</evidence>
<dbReference type="GeneID" id="28832623"/>
<dbReference type="InParanoid" id="A0A194WY68"/>
<organism evidence="2 3">
    <name type="scientific">Mollisia scopiformis</name>
    <name type="common">Conifer needle endophyte fungus</name>
    <name type="synonym">Phialocephala scopiformis</name>
    <dbReference type="NCBI Taxonomy" id="149040"/>
    <lineage>
        <taxon>Eukaryota</taxon>
        <taxon>Fungi</taxon>
        <taxon>Dikarya</taxon>
        <taxon>Ascomycota</taxon>
        <taxon>Pezizomycotina</taxon>
        <taxon>Leotiomycetes</taxon>
        <taxon>Helotiales</taxon>
        <taxon>Mollisiaceae</taxon>
        <taxon>Mollisia</taxon>
    </lineage>
</organism>
<dbReference type="KEGG" id="psco:LY89DRAFT_785476"/>
<dbReference type="PANTHER" id="PTHR35910:SF1">
    <property type="entry name" value="2EXR DOMAIN-CONTAINING PROTEIN"/>
    <property type="match status" value="1"/>
</dbReference>
<protein>
    <recommendedName>
        <fullName evidence="1">2EXR domain-containing protein</fullName>
    </recommendedName>
</protein>
<name>A0A194WY68_MOLSC</name>
<reference evidence="2 3" key="1">
    <citation type="submission" date="2015-10" db="EMBL/GenBank/DDBJ databases">
        <title>Full genome of DAOMC 229536 Phialocephala scopiformis, a fungal endophyte of spruce producing the potent anti-insectan compound rugulosin.</title>
        <authorList>
            <consortium name="DOE Joint Genome Institute"/>
            <person name="Walker A.K."/>
            <person name="Frasz S.L."/>
            <person name="Seifert K.A."/>
            <person name="Miller J.D."/>
            <person name="Mondo S.J."/>
            <person name="Labutti K."/>
            <person name="Lipzen A."/>
            <person name="Dockter R."/>
            <person name="Kennedy M."/>
            <person name="Grigoriev I.V."/>
            <person name="Spatafora J.W."/>
        </authorList>
    </citation>
    <scope>NUCLEOTIDE SEQUENCE [LARGE SCALE GENOMIC DNA]</scope>
    <source>
        <strain evidence="2 3">CBS 120377</strain>
    </source>
</reference>
<dbReference type="Proteomes" id="UP000070700">
    <property type="component" value="Unassembled WGS sequence"/>
</dbReference>
<proteinExistence type="predicted"/>
<dbReference type="PANTHER" id="PTHR35910">
    <property type="entry name" value="2EXR DOMAIN-CONTAINING PROTEIN"/>
    <property type="match status" value="1"/>
</dbReference>
<dbReference type="AlphaFoldDB" id="A0A194WY68"/>
<evidence type="ECO:0000259" key="1">
    <source>
        <dbReference type="Pfam" id="PF20150"/>
    </source>
</evidence>
<evidence type="ECO:0000313" key="3">
    <source>
        <dbReference type="Proteomes" id="UP000070700"/>
    </source>
</evidence>
<sequence length="437" mass="51103">MAATKFELFPKLPGELRNEIWVAALPQPRLVRIEEQITEEFEDANYDDVIQVAEKRLAALGKSAFHDPPKSCAIILSEILGCEYEQLHQRFRHIWNNMSPYSWRFMRAQTQLEDHGFRTNRVQPSLPPLFLLEAGVKEAIFLATRSSRLWSQCPIPALLHTCRESRHAMELCGYQLAFAAKNSEPQIWFNFKHDVLYLTSARWENGIDDEYFVNGPWNLHQISSTDLGRVEKAALEEAWEPNIDDFLEAMFLFGNLKELLWVTCHVVVSYELDKDKKRLRLDDWGHQETEADLWGYLECENIDFIEDDVLGDMRGGMWGHYASMLRAWRKQNSGSSEGFLTSKNAELEELLQGGRDSGSKTWKIPTIKHAYIVTKNQARAILGRRYFLEQKLQDAERLEDEEGPRPQDRLPHKTANYWAPFDDENAVLEEWYYQYWY</sequence>
<accession>A0A194WY68</accession>
<dbReference type="RefSeq" id="XP_018067278.1">
    <property type="nucleotide sequence ID" value="XM_018222897.1"/>
</dbReference>
<gene>
    <name evidence="2" type="ORF">LY89DRAFT_785476</name>
</gene>
<dbReference type="InterPro" id="IPR045518">
    <property type="entry name" value="2EXR"/>
</dbReference>